<dbReference type="Proteomes" id="UP000267027">
    <property type="component" value="Unassembled WGS sequence"/>
</dbReference>
<protein>
    <submittedName>
        <fullName evidence="3">DDE_Tnp_1_7 domain-containing protein</fullName>
    </submittedName>
</protein>
<name>A0A0R3PZI5_ANGCS</name>
<evidence type="ECO:0000313" key="3">
    <source>
        <dbReference type="WBParaSite" id="ACOC_0001197901-mRNA-1"/>
    </source>
</evidence>
<sequence>MGVTVTWISFIDEERVTRRGDTNPMNAMQPSPETLIEDSIPIKHKVDENVYDQNAVLAKNDMIPYRKKLVDREASGRRRPFCSQDVVSLKLYTIVELLFKNNVVLSTNVMNLENQ</sequence>
<dbReference type="AlphaFoldDB" id="A0A0R3PZI5"/>
<proteinExistence type="predicted"/>
<reference evidence="1 2" key="2">
    <citation type="submission" date="2018-11" db="EMBL/GenBank/DDBJ databases">
        <authorList>
            <consortium name="Pathogen Informatics"/>
        </authorList>
    </citation>
    <scope>NUCLEOTIDE SEQUENCE [LARGE SCALE GENOMIC DNA]</scope>
    <source>
        <strain evidence="1 2">Costa Rica</strain>
    </source>
</reference>
<dbReference type="EMBL" id="UYYA01004853">
    <property type="protein sequence ID" value="VDM63565.1"/>
    <property type="molecule type" value="Genomic_DNA"/>
</dbReference>
<evidence type="ECO:0000313" key="2">
    <source>
        <dbReference type="Proteomes" id="UP000267027"/>
    </source>
</evidence>
<dbReference type="WBParaSite" id="ACOC_0001197901-mRNA-1">
    <property type="protein sequence ID" value="ACOC_0001197901-mRNA-1"/>
    <property type="gene ID" value="ACOC_0001197901"/>
</dbReference>
<organism evidence="3">
    <name type="scientific">Angiostrongylus costaricensis</name>
    <name type="common">Nematode worm</name>
    <dbReference type="NCBI Taxonomy" id="334426"/>
    <lineage>
        <taxon>Eukaryota</taxon>
        <taxon>Metazoa</taxon>
        <taxon>Ecdysozoa</taxon>
        <taxon>Nematoda</taxon>
        <taxon>Chromadorea</taxon>
        <taxon>Rhabditida</taxon>
        <taxon>Rhabditina</taxon>
        <taxon>Rhabditomorpha</taxon>
        <taxon>Strongyloidea</taxon>
        <taxon>Metastrongylidae</taxon>
        <taxon>Angiostrongylus</taxon>
    </lineage>
</organism>
<reference evidence="3" key="1">
    <citation type="submission" date="2017-02" db="UniProtKB">
        <authorList>
            <consortium name="WormBaseParasite"/>
        </authorList>
    </citation>
    <scope>IDENTIFICATION</scope>
</reference>
<gene>
    <name evidence="1" type="ORF">ACOC_LOCUS11980</name>
</gene>
<keyword evidence="2" id="KW-1185">Reference proteome</keyword>
<accession>A0A0R3PZI5</accession>
<evidence type="ECO:0000313" key="1">
    <source>
        <dbReference type="EMBL" id="VDM63565.1"/>
    </source>
</evidence>